<dbReference type="OrthoDB" id="5956991at2"/>
<name>Q2N7B2_ERYLH</name>
<dbReference type="KEGG" id="eli:ELI_11685"/>
<evidence type="ECO:0000313" key="2">
    <source>
        <dbReference type="EMBL" id="ABC64429.1"/>
    </source>
</evidence>
<dbReference type="EMBL" id="CP000157">
    <property type="protein sequence ID" value="ABC64429.1"/>
    <property type="molecule type" value="Genomic_DNA"/>
</dbReference>
<evidence type="ECO:0000313" key="3">
    <source>
        <dbReference type="Proteomes" id="UP000008808"/>
    </source>
</evidence>
<reference evidence="3" key="1">
    <citation type="journal article" date="2009" name="J. Bacteriol.">
        <title>Complete genome sequence of Erythrobacter litoralis HTCC2594.</title>
        <authorList>
            <person name="Oh H.M."/>
            <person name="Giovannoni S.J."/>
            <person name="Ferriera S."/>
            <person name="Johnson J."/>
            <person name="Cho J.C."/>
        </authorList>
    </citation>
    <scope>NUCLEOTIDE SEQUENCE [LARGE SCALE GENOMIC DNA]</scope>
    <source>
        <strain evidence="3">HTCC2594</strain>
    </source>
</reference>
<keyword evidence="1" id="KW-0732">Signal</keyword>
<keyword evidence="3" id="KW-1185">Reference proteome</keyword>
<dbReference type="RefSeq" id="WP_011415252.1">
    <property type="nucleotide sequence ID" value="NC_007722.1"/>
</dbReference>
<feature type="signal peptide" evidence="1">
    <location>
        <begin position="1"/>
        <end position="26"/>
    </location>
</feature>
<dbReference type="STRING" id="314225.ELI_11685"/>
<proteinExistence type="predicted"/>
<feature type="chain" id="PRO_5004212889" evidence="1">
    <location>
        <begin position="27"/>
        <end position="146"/>
    </location>
</feature>
<dbReference type="eggNOG" id="ENOG50343CI">
    <property type="taxonomic scope" value="Bacteria"/>
</dbReference>
<sequence>MTKAILPALAVLAPAALAFTTTPALADEHMDDGDRAGLTEGEQKLAKLLEGRVAGEPESCIRDRPVRNFQVIDNTAIVYRIGSTIWVNRTKNPRTLDDNETLVFRRYGSQICSTDIVSTIDRFGGFYTGNIFLDHFVPYRKADQDG</sequence>
<dbReference type="Proteomes" id="UP000008808">
    <property type="component" value="Chromosome"/>
</dbReference>
<accession>Q2N7B2</accession>
<gene>
    <name evidence="2" type="ordered locus">ELI_11685</name>
</gene>
<evidence type="ECO:0000256" key="1">
    <source>
        <dbReference type="SAM" id="SignalP"/>
    </source>
</evidence>
<protein>
    <submittedName>
        <fullName evidence="2">Uncharacterized protein</fullName>
    </submittedName>
</protein>
<dbReference type="HOGENOM" id="CLU_147428_1_0_5"/>
<dbReference type="AlphaFoldDB" id="Q2N7B2"/>
<organism evidence="2 3">
    <name type="scientific">Erythrobacter litoralis (strain HTCC2594)</name>
    <dbReference type="NCBI Taxonomy" id="314225"/>
    <lineage>
        <taxon>Bacteria</taxon>
        <taxon>Pseudomonadati</taxon>
        <taxon>Pseudomonadota</taxon>
        <taxon>Alphaproteobacteria</taxon>
        <taxon>Sphingomonadales</taxon>
        <taxon>Erythrobacteraceae</taxon>
        <taxon>Erythrobacter/Porphyrobacter group</taxon>
        <taxon>Erythrobacter</taxon>
    </lineage>
</organism>